<dbReference type="Gene3D" id="1.10.10.10">
    <property type="entry name" value="Winged helix-like DNA-binding domain superfamily/Winged helix DNA-binding domain"/>
    <property type="match status" value="1"/>
</dbReference>
<evidence type="ECO:0000313" key="6">
    <source>
        <dbReference type="Proteomes" id="UP001065549"/>
    </source>
</evidence>
<sequence>MLTEKEWLLINDIIKEIYAAKNLKQFGETFLLLIRKLIPFRSAAFTIIDNGFTVREQQYAGINLPASSIREYNEKYADQDYTNEILSFPKSTSYRDTDLINEEQKQKTTIYREWLAPQGKKYGGGLTIKLENRLISCITLFRDEMNGPLSDRELYILDLFIGHMESIIGYLLIEQQNRFMDFKTMQAYQKLSGREKEIIPYVLKGYSNDDLSEIFYISSSTAKKHVYSILSKFQVSSRGELIKLIASQE</sequence>
<keyword evidence="1" id="KW-0805">Transcription regulation</keyword>
<dbReference type="InterPro" id="IPR036388">
    <property type="entry name" value="WH-like_DNA-bd_sf"/>
</dbReference>
<keyword evidence="6" id="KW-1185">Reference proteome</keyword>
<evidence type="ECO:0000259" key="4">
    <source>
        <dbReference type="SMART" id="SM00421"/>
    </source>
</evidence>
<protein>
    <submittedName>
        <fullName evidence="5">Helix-turn-helix transcriptional regulator</fullName>
    </submittedName>
</protein>
<name>A0A9J6QXM4_9FIRM</name>
<evidence type="ECO:0000256" key="3">
    <source>
        <dbReference type="ARBA" id="ARBA00023163"/>
    </source>
</evidence>
<organism evidence="5 6">
    <name type="scientific">Hominibacterium faecale</name>
    <dbReference type="NCBI Taxonomy" id="2839743"/>
    <lineage>
        <taxon>Bacteria</taxon>
        <taxon>Bacillati</taxon>
        <taxon>Bacillota</taxon>
        <taxon>Clostridia</taxon>
        <taxon>Peptostreptococcales</taxon>
        <taxon>Anaerovoracaceae</taxon>
        <taxon>Hominibacterium</taxon>
    </lineage>
</organism>
<dbReference type="GO" id="GO:0006355">
    <property type="term" value="P:regulation of DNA-templated transcription"/>
    <property type="evidence" value="ECO:0007669"/>
    <property type="project" value="InterPro"/>
</dbReference>
<evidence type="ECO:0000256" key="1">
    <source>
        <dbReference type="ARBA" id="ARBA00023015"/>
    </source>
</evidence>
<evidence type="ECO:0000256" key="2">
    <source>
        <dbReference type="ARBA" id="ARBA00023125"/>
    </source>
</evidence>
<dbReference type="GO" id="GO:0003677">
    <property type="term" value="F:DNA binding"/>
    <property type="evidence" value="ECO:0007669"/>
    <property type="project" value="UniProtKB-KW"/>
</dbReference>
<dbReference type="SMART" id="SM00421">
    <property type="entry name" value="HTH_LUXR"/>
    <property type="match status" value="1"/>
</dbReference>
<comment type="caution">
    <text evidence="5">The sequence shown here is derived from an EMBL/GenBank/DDBJ whole genome shotgun (WGS) entry which is preliminary data.</text>
</comment>
<dbReference type="SUPFAM" id="SSF46894">
    <property type="entry name" value="C-terminal effector domain of the bipartite response regulators"/>
    <property type="match status" value="1"/>
</dbReference>
<proteinExistence type="predicted"/>
<dbReference type="PANTHER" id="PTHR44688:SF16">
    <property type="entry name" value="DNA-BINDING TRANSCRIPTIONAL ACTIVATOR DEVR_DOSR"/>
    <property type="match status" value="1"/>
</dbReference>
<gene>
    <name evidence="5" type="ORF">OBO34_18100</name>
</gene>
<dbReference type="PRINTS" id="PR00038">
    <property type="entry name" value="HTHLUXR"/>
</dbReference>
<dbReference type="Pfam" id="PF00196">
    <property type="entry name" value="GerE"/>
    <property type="match status" value="1"/>
</dbReference>
<dbReference type="InterPro" id="IPR000792">
    <property type="entry name" value="Tscrpt_reg_LuxR_C"/>
</dbReference>
<dbReference type="InterPro" id="IPR016032">
    <property type="entry name" value="Sig_transdc_resp-reg_C-effctor"/>
</dbReference>
<dbReference type="RefSeq" id="WP_269477967.1">
    <property type="nucleotide sequence ID" value="NZ_JAJAGH010000012.1"/>
</dbReference>
<keyword evidence="2" id="KW-0238">DNA-binding</keyword>
<dbReference type="PANTHER" id="PTHR44688">
    <property type="entry name" value="DNA-BINDING TRANSCRIPTIONAL ACTIVATOR DEVR_DOSR"/>
    <property type="match status" value="1"/>
</dbReference>
<dbReference type="Proteomes" id="UP001065549">
    <property type="component" value="Unassembled WGS sequence"/>
</dbReference>
<dbReference type="EMBL" id="JAOSHN010000008">
    <property type="protein sequence ID" value="MCU7380247.1"/>
    <property type="molecule type" value="Genomic_DNA"/>
</dbReference>
<feature type="domain" description="HTH luxR-type" evidence="4">
    <location>
        <begin position="188"/>
        <end position="245"/>
    </location>
</feature>
<accession>A0A9J6QXM4</accession>
<reference evidence="5" key="1">
    <citation type="submission" date="2022-09" db="EMBL/GenBank/DDBJ databases">
        <title>Culturomic study of gut microbiota in children with autism spectrum disorder.</title>
        <authorList>
            <person name="Efimov B.A."/>
            <person name="Chaplin A.V."/>
            <person name="Sokolova S.R."/>
            <person name="Pikina A.P."/>
            <person name="Korzhanova M."/>
            <person name="Belova V."/>
            <person name="Korostin D."/>
        </authorList>
    </citation>
    <scope>NUCLEOTIDE SEQUENCE</scope>
    <source>
        <strain evidence="5">ASD5510</strain>
    </source>
</reference>
<evidence type="ECO:0000313" key="5">
    <source>
        <dbReference type="EMBL" id="MCU7380247.1"/>
    </source>
</evidence>
<keyword evidence="3" id="KW-0804">Transcription</keyword>
<dbReference type="AlphaFoldDB" id="A0A9J6QXM4"/>